<dbReference type="Gene3D" id="2.60.120.620">
    <property type="entry name" value="q2cbj1_9rhob like domain"/>
    <property type="match status" value="1"/>
</dbReference>
<organism evidence="1">
    <name type="scientific">marine metagenome</name>
    <dbReference type="NCBI Taxonomy" id="408172"/>
    <lineage>
        <taxon>unclassified sequences</taxon>
        <taxon>metagenomes</taxon>
        <taxon>ecological metagenomes</taxon>
    </lineage>
</organism>
<accession>A0A382B1R9</accession>
<protein>
    <submittedName>
        <fullName evidence="1">Uncharacterized protein</fullName>
    </submittedName>
</protein>
<dbReference type="AlphaFoldDB" id="A0A382B1R9"/>
<reference evidence="1" key="1">
    <citation type="submission" date="2018-05" db="EMBL/GenBank/DDBJ databases">
        <authorList>
            <person name="Lanie J.A."/>
            <person name="Ng W.-L."/>
            <person name="Kazmierczak K.M."/>
            <person name="Andrzejewski T.M."/>
            <person name="Davidsen T.M."/>
            <person name="Wayne K.J."/>
            <person name="Tettelin H."/>
            <person name="Glass J.I."/>
            <person name="Rusch D."/>
            <person name="Podicherti R."/>
            <person name="Tsui H.-C.T."/>
            <person name="Winkler M.E."/>
        </authorList>
    </citation>
    <scope>NUCLEOTIDE SEQUENCE</scope>
</reference>
<sequence>MEIHKDMWPGHILAVLENKITNFRTGNLEVKVQLNVWTSDLINQSAPIFLYRFPDNSAEAQAMKVHLTRKWKIDTTTTTNFSFVLQFMTKDSYIPWHDDTGFNFVSTTYLNKDWKYDWGGAFLYVDEKDENRFLYPEYNTATRYDKNSHSVTKIADLPPNNYRTVLQVFWS</sequence>
<gene>
    <name evidence="1" type="ORF">METZ01_LOCUS160542</name>
</gene>
<dbReference type="EMBL" id="UINC01027804">
    <property type="protein sequence ID" value="SVB07688.1"/>
    <property type="molecule type" value="Genomic_DNA"/>
</dbReference>
<proteinExistence type="predicted"/>
<evidence type="ECO:0000313" key="1">
    <source>
        <dbReference type="EMBL" id="SVB07688.1"/>
    </source>
</evidence>
<name>A0A382B1R9_9ZZZZ</name>